<dbReference type="SUPFAM" id="SSF47446">
    <property type="entry name" value="Signal peptide-binding domain"/>
    <property type="match status" value="1"/>
</dbReference>
<protein>
    <submittedName>
        <fullName evidence="2">Signal recognition particle</fullName>
    </submittedName>
</protein>
<evidence type="ECO:0000313" key="3">
    <source>
        <dbReference type="Proteomes" id="UP000483094"/>
    </source>
</evidence>
<feature type="domain" description="Signal recognition particle SRP54 subunit M-domain" evidence="1">
    <location>
        <begin position="1"/>
        <end position="77"/>
    </location>
</feature>
<comment type="caution">
    <text evidence="2">The sequence shown here is derived from an EMBL/GenBank/DDBJ whole genome shotgun (WGS) entry which is preliminary data.</text>
</comment>
<evidence type="ECO:0000259" key="1">
    <source>
        <dbReference type="Pfam" id="PF02978"/>
    </source>
</evidence>
<dbReference type="GO" id="GO:0003924">
    <property type="term" value="F:GTPase activity"/>
    <property type="evidence" value="ECO:0007669"/>
    <property type="project" value="InterPro"/>
</dbReference>
<organism evidence="2 3">
    <name type="scientific">Streptococcus pneumoniae</name>
    <dbReference type="NCBI Taxonomy" id="1313"/>
    <lineage>
        <taxon>Bacteria</taxon>
        <taxon>Bacillati</taxon>
        <taxon>Bacillota</taxon>
        <taxon>Bacilli</taxon>
        <taxon>Lactobacillales</taxon>
        <taxon>Streptococcaceae</taxon>
        <taxon>Streptococcus</taxon>
    </lineage>
</organism>
<dbReference type="GO" id="GO:0006614">
    <property type="term" value="P:SRP-dependent cotranslational protein targeting to membrane"/>
    <property type="evidence" value="ECO:0007669"/>
    <property type="project" value="InterPro"/>
</dbReference>
<dbReference type="GO" id="GO:0008312">
    <property type="term" value="F:7S RNA binding"/>
    <property type="evidence" value="ECO:0007669"/>
    <property type="project" value="InterPro"/>
</dbReference>
<dbReference type="Proteomes" id="UP000483094">
    <property type="component" value="Unassembled WGS sequence"/>
</dbReference>
<dbReference type="GO" id="GO:0005525">
    <property type="term" value="F:GTP binding"/>
    <property type="evidence" value="ECO:0007669"/>
    <property type="project" value="InterPro"/>
</dbReference>
<reference evidence="2 3" key="1">
    <citation type="submission" date="2019-11" db="EMBL/GenBank/DDBJ databases">
        <title>Growth characteristics of pneumococcus vary with the chemical composition of the capsule and with environmental conditions.</title>
        <authorList>
            <person name="Tothpal A."/>
            <person name="Desobry K."/>
            <person name="Joshi S."/>
            <person name="Wyllie A.L."/>
            <person name="Weinberger D.M."/>
        </authorList>
    </citation>
    <scope>NUCLEOTIDE SEQUENCE [LARGE SCALE GENOMIC DNA]</scope>
    <source>
        <strain evidence="3">pnumococcus19F</strain>
    </source>
</reference>
<proteinExistence type="predicted"/>
<name>A0A6G2DCQ4_STREE</name>
<dbReference type="EMBL" id="WNHQ01000800">
    <property type="protein sequence ID" value="MTV74048.1"/>
    <property type="molecule type" value="Genomic_DNA"/>
</dbReference>
<dbReference type="GO" id="GO:0048500">
    <property type="term" value="C:signal recognition particle"/>
    <property type="evidence" value="ECO:0007669"/>
    <property type="project" value="InterPro"/>
</dbReference>
<dbReference type="Pfam" id="PF02978">
    <property type="entry name" value="SRP_SPB"/>
    <property type="match status" value="1"/>
</dbReference>
<evidence type="ECO:0000313" key="2">
    <source>
        <dbReference type="EMBL" id="MTV74048.1"/>
    </source>
</evidence>
<dbReference type="PANTHER" id="PTHR11564">
    <property type="entry name" value="SIGNAL RECOGNITION PARTICLE 54K PROTEIN SRP54"/>
    <property type="match status" value="1"/>
</dbReference>
<dbReference type="InterPro" id="IPR022941">
    <property type="entry name" value="SRP54"/>
</dbReference>
<dbReference type="Gene3D" id="1.10.260.30">
    <property type="entry name" value="Signal recognition particle, SRP54 subunit, M-domain"/>
    <property type="match status" value="1"/>
</dbReference>
<dbReference type="PANTHER" id="PTHR11564:SF5">
    <property type="entry name" value="SIGNAL RECOGNITION PARTICLE SUBUNIT SRP54"/>
    <property type="match status" value="1"/>
</dbReference>
<dbReference type="InterPro" id="IPR004125">
    <property type="entry name" value="Signal_recog_particle_SRP54_M"/>
</dbReference>
<gene>
    <name evidence="2" type="ORF">GM540_08660</name>
</gene>
<dbReference type="AlphaFoldDB" id="A0A6G2DCQ4"/>
<feature type="non-terminal residue" evidence="2">
    <location>
        <position position="1"/>
    </location>
</feature>
<accession>A0A6G2DCQ4</accession>
<sequence>LKMIPGMANNPALQNMKVDERQIARKRAIVSSMTPEERENPDLLNPSRRRRIAAGSGNTFVEVNKFIKDFNQAKQLMQGVMSGDMNKMMKQMGINPNNLPKNMPNMGGMDMSALEGMMGQGGMPDLSALGGAGMPDMSQMFGGGLKGKIGEFAMKQSMKRMANKMKKAKKKRK</sequence>
<dbReference type="InterPro" id="IPR036891">
    <property type="entry name" value="Signal_recog_part_SRP54_M_sf"/>
</dbReference>